<evidence type="ECO:0000313" key="3">
    <source>
        <dbReference type="Proteomes" id="UP000515152"/>
    </source>
</evidence>
<dbReference type="InterPro" id="IPR001611">
    <property type="entry name" value="Leu-rich_rpt"/>
</dbReference>
<dbReference type="Pfam" id="PF13855">
    <property type="entry name" value="LRR_8"/>
    <property type="match status" value="1"/>
</dbReference>
<keyword evidence="1" id="KW-0433">Leucine-rich repeat</keyword>
<dbReference type="InterPro" id="IPR003591">
    <property type="entry name" value="Leu-rich_rpt_typical-subtyp"/>
</dbReference>
<reference evidence="4" key="1">
    <citation type="submission" date="2025-08" db="UniProtKB">
        <authorList>
            <consortium name="RefSeq"/>
        </authorList>
    </citation>
    <scope>IDENTIFICATION</scope>
</reference>
<dbReference type="PANTHER" id="PTHR48051">
    <property type="match status" value="1"/>
</dbReference>
<keyword evidence="3" id="KW-1185">Reference proteome</keyword>
<dbReference type="InterPro" id="IPR050216">
    <property type="entry name" value="LRR_domain-containing"/>
</dbReference>
<dbReference type="AlphaFoldDB" id="A0A6P3VMN2"/>
<dbReference type="SMART" id="SM00369">
    <property type="entry name" value="LRR_TYP"/>
    <property type="match status" value="3"/>
</dbReference>
<dbReference type="GO" id="GO:0005737">
    <property type="term" value="C:cytoplasm"/>
    <property type="evidence" value="ECO:0007669"/>
    <property type="project" value="TreeGrafter"/>
</dbReference>
<dbReference type="CTD" id="568967"/>
<dbReference type="PROSITE" id="PS51450">
    <property type="entry name" value="LRR"/>
    <property type="match status" value="1"/>
</dbReference>
<proteinExistence type="predicted"/>
<dbReference type="Proteomes" id="UP000515152">
    <property type="component" value="Chromosome 1"/>
</dbReference>
<dbReference type="SUPFAM" id="SSF52058">
    <property type="entry name" value="L domain-like"/>
    <property type="match status" value="1"/>
</dbReference>
<organism evidence="3 4">
    <name type="scientific">Clupea harengus</name>
    <name type="common">Atlantic herring</name>
    <dbReference type="NCBI Taxonomy" id="7950"/>
    <lineage>
        <taxon>Eukaryota</taxon>
        <taxon>Metazoa</taxon>
        <taxon>Chordata</taxon>
        <taxon>Craniata</taxon>
        <taxon>Vertebrata</taxon>
        <taxon>Euteleostomi</taxon>
        <taxon>Actinopterygii</taxon>
        <taxon>Neopterygii</taxon>
        <taxon>Teleostei</taxon>
        <taxon>Clupei</taxon>
        <taxon>Clupeiformes</taxon>
        <taxon>Clupeoidei</taxon>
        <taxon>Clupeidae</taxon>
        <taxon>Clupea</taxon>
    </lineage>
</organism>
<dbReference type="RefSeq" id="XP_012675824.1">
    <property type="nucleotide sequence ID" value="XM_012820370.2"/>
</dbReference>
<dbReference type="InterPro" id="IPR032675">
    <property type="entry name" value="LRR_dom_sf"/>
</dbReference>
<dbReference type="Pfam" id="PF00560">
    <property type="entry name" value="LRR_1"/>
    <property type="match status" value="1"/>
</dbReference>
<sequence length="255" mass="28360">MGKKVAEPKGRKVTLKMAQAAVKLTVDGRRRLDLSNMGIATFPKCLLQLSDVEELDLSRNLLRKLPETLDTFANLRWLDLHSNQLESLPHAVGRLQALCTLNLSNNRLSPAGLPPELGLLAGLRSLNLGLNRLDAVPHFLSALRELRELGLFSNRLGHDPAILRLLPKLEKVNMADNPLPPASPPPLDAIRRVEGLYLVPGDCLCRLCHQRCQQERERLDSRASGKTPNQRRPLFTGLLLLSPNSVARQDQEIGR</sequence>
<accession>A0A6P3VMN2</accession>
<gene>
    <name evidence="4" type="primary">lrrc18b</name>
</gene>
<evidence type="ECO:0000313" key="4">
    <source>
        <dbReference type="RefSeq" id="XP_012675824.1"/>
    </source>
</evidence>
<dbReference type="OrthoDB" id="676979at2759"/>
<dbReference type="PANTHER" id="PTHR48051:SF42">
    <property type="entry name" value="LEUCINE-RICH REPEAT-CONTAINING PROTEIN 18-LIKE"/>
    <property type="match status" value="1"/>
</dbReference>
<evidence type="ECO:0000256" key="1">
    <source>
        <dbReference type="ARBA" id="ARBA00022614"/>
    </source>
</evidence>
<protein>
    <submittedName>
        <fullName evidence="4">Leucine-rich repeat-containing protein 18</fullName>
    </submittedName>
</protein>
<dbReference type="Gene3D" id="3.80.10.10">
    <property type="entry name" value="Ribonuclease Inhibitor"/>
    <property type="match status" value="1"/>
</dbReference>
<dbReference type="GeneID" id="105893906"/>
<keyword evidence="2" id="KW-0677">Repeat</keyword>
<name>A0A6P3VMN2_CLUHA</name>
<dbReference type="KEGG" id="char:105893906"/>
<evidence type="ECO:0000256" key="2">
    <source>
        <dbReference type="ARBA" id="ARBA00022737"/>
    </source>
</evidence>